<dbReference type="SUPFAM" id="SSF52540">
    <property type="entry name" value="P-loop containing nucleoside triphosphate hydrolases"/>
    <property type="match status" value="1"/>
</dbReference>
<feature type="domain" description="AAA+ ATPase" evidence="2">
    <location>
        <begin position="1263"/>
        <end position="1413"/>
    </location>
</feature>
<dbReference type="Gene3D" id="3.40.50.300">
    <property type="entry name" value="P-loop containing nucleotide triphosphate hydrolases"/>
    <property type="match status" value="1"/>
</dbReference>
<feature type="compositionally biased region" description="Basic and acidic residues" evidence="1">
    <location>
        <begin position="1637"/>
        <end position="1649"/>
    </location>
</feature>
<feature type="region of interest" description="Disordered" evidence="1">
    <location>
        <begin position="1"/>
        <end position="21"/>
    </location>
</feature>
<evidence type="ECO:0000259" key="2">
    <source>
        <dbReference type="SMART" id="SM00382"/>
    </source>
</evidence>
<name>A0AA40VGA9_9ACTN</name>
<gene>
    <name evidence="3" type="ORF">FHS33_000979</name>
</gene>
<dbReference type="InterPro" id="IPR003593">
    <property type="entry name" value="AAA+_ATPase"/>
</dbReference>
<dbReference type="Proteomes" id="UP000530412">
    <property type="component" value="Unassembled WGS sequence"/>
</dbReference>
<dbReference type="InterPro" id="IPR057224">
    <property type="entry name" value="DUF7902"/>
</dbReference>
<dbReference type="GO" id="GO:0016887">
    <property type="term" value="F:ATP hydrolysis activity"/>
    <property type="evidence" value="ECO:0007669"/>
    <property type="project" value="InterPro"/>
</dbReference>
<proteinExistence type="predicted"/>
<dbReference type="Pfam" id="PF25472">
    <property type="entry name" value="DUF7902"/>
    <property type="match status" value="1"/>
</dbReference>
<dbReference type="Pfam" id="PF07728">
    <property type="entry name" value="AAA_5"/>
    <property type="match status" value="1"/>
</dbReference>
<dbReference type="InterPro" id="IPR027417">
    <property type="entry name" value="P-loop_NTPase"/>
</dbReference>
<evidence type="ECO:0000313" key="4">
    <source>
        <dbReference type="Proteomes" id="UP000530412"/>
    </source>
</evidence>
<dbReference type="InterPro" id="IPR011704">
    <property type="entry name" value="ATPase_dyneun-rel_AAA"/>
</dbReference>
<organism evidence="3 4">
    <name type="scientific">Streptomyces calvus</name>
    <dbReference type="NCBI Taxonomy" id="67282"/>
    <lineage>
        <taxon>Bacteria</taxon>
        <taxon>Bacillati</taxon>
        <taxon>Actinomycetota</taxon>
        <taxon>Actinomycetes</taxon>
        <taxon>Kitasatosporales</taxon>
        <taxon>Streptomycetaceae</taxon>
        <taxon>Streptomyces</taxon>
    </lineage>
</organism>
<accession>A0AA40VGA9</accession>
<dbReference type="EMBL" id="JACJIE010000001">
    <property type="protein sequence ID" value="MBA8942590.1"/>
    <property type="molecule type" value="Genomic_DNA"/>
</dbReference>
<dbReference type="RefSeq" id="WP_142192503.1">
    <property type="nucleotide sequence ID" value="NZ_BMSU01000013.1"/>
</dbReference>
<feature type="region of interest" description="Disordered" evidence="1">
    <location>
        <begin position="1623"/>
        <end position="1649"/>
    </location>
</feature>
<protein>
    <recommendedName>
        <fullName evidence="2">AAA+ ATPase domain-containing protein</fullName>
    </recommendedName>
</protein>
<comment type="caution">
    <text evidence="3">The sequence shown here is derived from an EMBL/GenBank/DDBJ whole genome shotgun (WGS) entry which is preliminary data.</text>
</comment>
<evidence type="ECO:0000256" key="1">
    <source>
        <dbReference type="SAM" id="MobiDB-lite"/>
    </source>
</evidence>
<dbReference type="GO" id="GO:0005524">
    <property type="term" value="F:ATP binding"/>
    <property type="evidence" value="ECO:0007669"/>
    <property type="project" value="InterPro"/>
</dbReference>
<evidence type="ECO:0000313" key="3">
    <source>
        <dbReference type="EMBL" id="MBA8942590.1"/>
    </source>
</evidence>
<dbReference type="SMART" id="SM00382">
    <property type="entry name" value="AAA"/>
    <property type="match status" value="1"/>
</dbReference>
<reference evidence="3 4" key="1">
    <citation type="submission" date="2020-08" db="EMBL/GenBank/DDBJ databases">
        <title>Genomic Encyclopedia of Type Strains, Phase III (KMG-III): the genomes of soil and plant-associated and newly described type strains.</title>
        <authorList>
            <person name="Whitman W."/>
        </authorList>
    </citation>
    <scope>NUCLEOTIDE SEQUENCE [LARGE SCALE GENOMIC DNA]</scope>
    <source>
        <strain evidence="3 4">CECT 3271</strain>
    </source>
</reference>
<sequence>MTTGTHEPAAPAPHRTPAGEEAVDAGAYQVLRDRLGAQAAELARRAETLNRLRAEQFGAPELRLAGTERLRTDRTAVPRDIVAVGDVLLFGYETRPRPDGDTTVADVLAPHDRDLNRLPADAVPGLLDDPAFVREFAALHRYYRQARLLRLRRVEGRLLAVFQTGDKPGDIRVLRWSVTEDGRAAFLDARGDRDHASTPPDDIHWTPATREDHVLGRHPHVSVQGEVFVDTLGGTLTVKTDNDTGTPDGIHTEPVDEPLQSLADADIAHARVGPLILLRILPYKETAHRHLVFHTLTRTVVRLDAIGRGVRRLPDDQGIVFPGGYCLATGSHKTYELDTDGMEFVREVRSPHGEDVLYAFHAPARGRGLLLSYNQIREAVATPLTCHGWALFDDGRLALLRPDGDDPARVHPLQLWHSPYVSDTHAAARPAGEGRLARIGNADLVRGISDCLSLARSATETDPTAERYRTLAADCARALDAHHWLGEEELGDLRTPLAHLHATAEQVLAEFETVRDLTRRATEALDESARRIASVVRRLRGEQPREAAAWVTGLTELRHAQGHLLTLKDLRYADHDRIDALAAEAATDLASFGQRAVAFLAREDVFAAHHADVERLVAEAGSVTTTAEAAPVAARLDALTGELATVTEVVAGLDIADATVRTSVLERIAEALGGVNRARAVLDSRRRDLLDREARAAFAAELALLGQTVTGALAAATDPDACDDQLARVLAQLEALESRFAEFDDVLDELAGQRTEVHEAFAVRKQSLTDARARRAEHLATAADRVLRTVARRCAALPDADAVSTFFASDPLVAKVRRTADELRALGDTVRAEELDGRLAAARQEADRALRDRGDLYTDDGRVLRLGGHRFAVTTQPFDLTVVPHGDGLAVALTGTDYRSPVTDPDLLAARPLWNRHLPSESPEVYRAEHLAARMLHEAGPDALTATDDLAGLVRRAAEEAFDEGYERGVHDHDATAVLTAVLSLYDGAGPLRHASAARAHALLYWAHGTTAEQRADLSRRARSLARVRDAFGPPPALDALRAELAAAVRDWDASAGVRPQACAAYLVDELTGGGEDFVISARARTLLDAFRRAAGTDAYGDDLPALAGLAARRQLVEAWLTAYTAATGDEVSDGDLAEAVAAELCPHVPRHVSDAPLTVTVEGLLGTHPRITDRRLTLRLDEFLARTEEFRERDVPAFRAYQRLRTGLVTAERARLRLDDHRPRVMASFVRNRLVDEVYLPLVGDSLAKQLGTTGASGRPGTGGLLLLVSPPGYGKTTLIEYVAHRLGLVLVRVSGPALGHAVTSLDPAEAPNATARQEIEKINFALAAGNNTLLYLDDIQHTSPELLQKFIPLCDATRRIEGVWQGEPRTYDLRGKRFAVCMAGNPYTESGEAFRVPDMLANRADVWNLGDVLTGKEDVFALSFVENALTANPVLAPLAGRDRADLDLLIRLAEGDPTARPDRLAHPYAPTELERILAVLRHLLTARRTVLAVNAAYIASAAQSDDARTEPPFRLQGSYRNMSRIAQRIQPVMNEAELTAVVDDHYTAEAQTLTSGAEASLLKLAELRGTLTADGSARWAELKAAHVRATAPGGAAGDAMARAVEALAVLADRVAAVESAISRATGPRRSPAAPPDDHLPGPTAAER</sequence>
<dbReference type="InterPro" id="IPR020958">
    <property type="entry name" value="DUF3686"/>
</dbReference>
<dbReference type="Pfam" id="PF12458">
    <property type="entry name" value="DUF3686"/>
    <property type="match status" value="1"/>
</dbReference>